<evidence type="ECO:0000313" key="5">
    <source>
        <dbReference type="Proteomes" id="UP000620075"/>
    </source>
</evidence>
<comment type="caution">
    <text evidence="4">The sequence shown here is derived from an EMBL/GenBank/DDBJ whole genome shotgun (WGS) entry which is preliminary data.</text>
</comment>
<organism evidence="4 5">
    <name type="scientific">Candidatus Dormiibacter inghamiae</name>
    <dbReference type="NCBI Taxonomy" id="3127013"/>
    <lineage>
        <taxon>Bacteria</taxon>
        <taxon>Bacillati</taxon>
        <taxon>Candidatus Dormiibacterota</taxon>
        <taxon>Candidatus Dormibacteria</taxon>
        <taxon>Candidatus Dormibacterales</taxon>
        <taxon>Candidatus Dormibacteraceae</taxon>
        <taxon>Candidatus Dormiibacter</taxon>
    </lineage>
</organism>
<accession>A0A934NBT5</accession>
<protein>
    <submittedName>
        <fullName evidence="4">FAD-dependent monooxygenase</fullName>
    </submittedName>
</protein>
<gene>
    <name evidence="4" type="ORF">JF888_06185</name>
</gene>
<dbReference type="AlphaFoldDB" id="A0A934NBT5"/>
<dbReference type="Proteomes" id="UP000620075">
    <property type="component" value="Unassembled WGS sequence"/>
</dbReference>
<dbReference type="GO" id="GO:0071949">
    <property type="term" value="F:FAD binding"/>
    <property type="evidence" value="ECO:0007669"/>
    <property type="project" value="InterPro"/>
</dbReference>
<keyword evidence="2 4" id="KW-0503">Monooxygenase</keyword>
<dbReference type="PANTHER" id="PTHR13789:SF309">
    <property type="entry name" value="PUTATIVE (AFU_ORTHOLOGUE AFUA_6G14510)-RELATED"/>
    <property type="match status" value="1"/>
</dbReference>
<proteinExistence type="predicted"/>
<dbReference type="EMBL" id="JAEKNQ010000023">
    <property type="protein sequence ID" value="MBJ7602766.1"/>
    <property type="molecule type" value="Genomic_DNA"/>
</dbReference>
<evidence type="ECO:0000256" key="1">
    <source>
        <dbReference type="ARBA" id="ARBA00023002"/>
    </source>
</evidence>
<dbReference type="SUPFAM" id="SSF51905">
    <property type="entry name" value="FAD/NAD(P)-binding domain"/>
    <property type="match status" value="1"/>
</dbReference>
<dbReference type="PANTHER" id="PTHR13789">
    <property type="entry name" value="MONOOXYGENASE"/>
    <property type="match status" value="1"/>
</dbReference>
<dbReference type="Pfam" id="PF01494">
    <property type="entry name" value="FAD_binding_3"/>
    <property type="match status" value="1"/>
</dbReference>
<dbReference type="Gene3D" id="3.50.50.60">
    <property type="entry name" value="FAD/NAD(P)-binding domain"/>
    <property type="match status" value="1"/>
</dbReference>
<dbReference type="GO" id="GO:0004497">
    <property type="term" value="F:monooxygenase activity"/>
    <property type="evidence" value="ECO:0007669"/>
    <property type="project" value="UniProtKB-KW"/>
</dbReference>
<reference evidence="4 5" key="1">
    <citation type="submission" date="2020-10" db="EMBL/GenBank/DDBJ databases">
        <title>Ca. Dormibacterota MAGs.</title>
        <authorList>
            <person name="Montgomery K."/>
        </authorList>
    </citation>
    <scope>NUCLEOTIDE SEQUENCE [LARGE SCALE GENOMIC DNA]</scope>
    <source>
        <strain evidence="4">SC8811_S16_3</strain>
    </source>
</reference>
<evidence type="ECO:0000259" key="3">
    <source>
        <dbReference type="Pfam" id="PF01494"/>
    </source>
</evidence>
<feature type="domain" description="FAD-binding" evidence="3">
    <location>
        <begin position="2"/>
        <end position="330"/>
    </location>
</feature>
<keyword evidence="1" id="KW-0560">Oxidoreductase</keyword>
<dbReference type="InterPro" id="IPR036188">
    <property type="entry name" value="FAD/NAD-bd_sf"/>
</dbReference>
<name>A0A934NBT5_9BACT</name>
<dbReference type="RefSeq" id="WP_338177655.1">
    <property type="nucleotide sequence ID" value="NZ_JAEKNQ010000023.1"/>
</dbReference>
<evidence type="ECO:0000313" key="4">
    <source>
        <dbReference type="EMBL" id="MBJ7602766.1"/>
    </source>
</evidence>
<evidence type="ECO:0000256" key="2">
    <source>
        <dbReference type="ARBA" id="ARBA00023033"/>
    </source>
</evidence>
<sequence>MEVLVVGGGIGGLATGIALRQAGHEVRVLERAAKIAEVGAGLGIWPNGRRALAALGAGDTPGLPVRRLHLRSWRGRLLSEVPLAELKRRYGSELIVMHRADLQGSLLEILGRHTVQLGSEVIGFEPSGSRVHVTLKSGRHCDTDLLVGADGIRSTVRQRLLTDGEPRFSGATCWRSVTRFALEEGTAFNWWGRGGEFGIFPLRDGSVYWFGVQNRPSGEAESARGRKADAMEAFASWPEVIPAVVQATHEGSILRNDLYDRPPVGRWSRGRVTLVGDAAHPMLPNAAQGACQALEDAATLGTSAQSGSIEEGLKMYEARRRHAANAIVSQSHRTARLVGSTNPLIIGLRDLLIAHAPRSVVWRQLESMMQPS</sequence>
<dbReference type="InterPro" id="IPR002938">
    <property type="entry name" value="FAD-bd"/>
</dbReference>
<dbReference type="PRINTS" id="PR00420">
    <property type="entry name" value="RNGMNOXGNASE"/>
</dbReference>
<dbReference type="InterPro" id="IPR050493">
    <property type="entry name" value="FAD-dep_Monooxygenase_BioMet"/>
</dbReference>